<dbReference type="Proteomes" id="UP000287651">
    <property type="component" value="Unassembled WGS sequence"/>
</dbReference>
<evidence type="ECO:0000313" key="3">
    <source>
        <dbReference type="Proteomes" id="UP000287651"/>
    </source>
</evidence>
<gene>
    <name evidence="2" type="ORF">B296_00042352</name>
</gene>
<dbReference type="EMBL" id="AMZH03016284">
    <property type="protein sequence ID" value="RRT44734.1"/>
    <property type="molecule type" value="Genomic_DNA"/>
</dbReference>
<feature type="compositionally biased region" description="Low complexity" evidence="1">
    <location>
        <begin position="1"/>
        <end position="12"/>
    </location>
</feature>
<feature type="region of interest" description="Disordered" evidence="1">
    <location>
        <begin position="1"/>
        <end position="25"/>
    </location>
</feature>
<protein>
    <submittedName>
        <fullName evidence="2">Uncharacterized protein</fullName>
    </submittedName>
</protein>
<reference evidence="2 3" key="1">
    <citation type="journal article" date="2014" name="Agronomy (Basel)">
        <title>A Draft Genome Sequence for Ensete ventricosum, the Drought-Tolerant Tree Against Hunger.</title>
        <authorList>
            <person name="Harrison J."/>
            <person name="Moore K.A."/>
            <person name="Paszkiewicz K."/>
            <person name="Jones T."/>
            <person name="Grant M."/>
            <person name="Ambacheew D."/>
            <person name="Muzemil S."/>
            <person name="Studholme D.J."/>
        </authorList>
    </citation>
    <scope>NUCLEOTIDE SEQUENCE [LARGE SCALE GENOMIC DNA]</scope>
</reference>
<name>A0A426XZ48_ENSVE</name>
<sequence>MHSSMSHDSSLLKLPNQRAQSPASISRSTAAYVPLRLFVHRDKICSCKLRLAELIADHRNGGGFVTEFFTPLHSVLYQSYRDISVGVRHRFW</sequence>
<evidence type="ECO:0000313" key="2">
    <source>
        <dbReference type="EMBL" id="RRT44734.1"/>
    </source>
</evidence>
<organism evidence="2 3">
    <name type="scientific">Ensete ventricosum</name>
    <name type="common">Abyssinian banana</name>
    <name type="synonym">Musa ensete</name>
    <dbReference type="NCBI Taxonomy" id="4639"/>
    <lineage>
        <taxon>Eukaryota</taxon>
        <taxon>Viridiplantae</taxon>
        <taxon>Streptophyta</taxon>
        <taxon>Embryophyta</taxon>
        <taxon>Tracheophyta</taxon>
        <taxon>Spermatophyta</taxon>
        <taxon>Magnoliopsida</taxon>
        <taxon>Liliopsida</taxon>
        <taxon>Zingiberales</taxon>
        <taxon>Musaceae</taxon>
        <taxon>Ensete</taxon>
    </lineage>
</organism>
<accession>A0A426XZ48</accession>
<proteinExistence type="predicted"/>
<evidence type="ECO:0000256" key="1">
    <source>
        <dbReference type="SAM" id="MobiDB-lite"/>
    </source>
</evidence>
<comment type="caution">
    <text evidence="2">The sequence shown here is derived from an EMBL/GenBank/DDBJ whole genome shotgun (WGS) entry which is preliminary data.</text>
</comment>
<dbReference type="AlphaFoldDB" id="A0A426XZ48"/>